<evidence type="ECO:0000313" key="2">
    <source>
        <dbReference type="EMBL" id="TGL63986.1"/>
    </source>
</evidence>
<evidence type="ECO:0000313" key="3">
    <source>
        <dbReference type="Proteomes" id="UP000297693"/>
    </source>
</evidence>
<proteinExistence type="predicted"/>
<dbReference type="SUPFAM" id="SSF117070">
    <property type="entry name" value="LEA14-like"/>
    <property type="match status" value="1"/>
</dbReference>
<keyword evidence="3" id="KW-1185">Reference proteome</keyword>
<dbReference type="AlphaFoldDB" id="A0A4R9KCY5"/>
<name>A0A4R9KCY5_9LEPT</name>
<dbReference type="Pfam" id="PF03168">
    <property type="entry name" value="LEA_2"/>
    <property type="match status" value="1"/>
</dbReference>
<evidence type="ECO:0000259" key="1">
    <source>
        <dbReference type="Pfam" id="PF03168"/>
    </source>
</evidence>
<gene>
    <name evidence="2" type="ORF">EHQ58_00065</name>
</gene>
<dbReference type="Gene3D" id="2.60.40.1820">
    <property type="match status" value="2"/>
</dbReference>
<dbReference type="Proteomes" id="UP000297693">
    <property type="component" value="Unassembled WGS sequence"/>
</dbReference>
<protein>
    <recommendedName>
        <fullName evidence="1">Late embryogenesis abundant protein LEA-2 subgroup domain-containing protein</fullName>
    </recommendedName>
</protein>
<sequence>MLRSFSLFITLLSFHHCSVLGVLQDRIPKPEFTFESLSIKEITLTDITLKMETTLENPYPVGLPKSLLNMDLKIEGTKLTHISTDLGEIQAKATKSLPFELKIKYSDLVKIYQSIPGKALLVVGLDGNVKVPLPASLASVGQDSISFPFQKEREIPAVLPSVEIQNFVIKMPTKEEIVSQSNTTAVANAAFNYLDSLLSKKAKKQSAQSAVSAGLSDLKINLNTDFDLKFQNKAASELLFQGLNYDLKLGGENFLKGTPKEIINNGKESIVKVSTAFPLTQISQGLYKTIQTKTAAFDLGGSSGMKVPGLEEGINFQYNKAGKFSW</sequence>
<dbReference type="EMBL" id="RQGD01000001">
    <property type="protein sequence ID" value="TGL63986.1"/>
    <property type="molecule type" value="Genomic_DNA"/>
</dbReference>
<dbReference type="InterPro" id="IPR004864">
    <property type="entry name" value="LEA_2"/>
</dbReference>
<feature type="domain" description="Late embryogenesis abundant protein LEA-2 subgroup" evidence="1">
    <location>
        <begin position="54"/>
        <end position="133"/>
    </location>
</feature>
<dbReference type="RefSeq" id="WP_135621298.1">
    <property type="nucleotide sequence ID" value="NZ_RQGD01000001.1"/>
</dbReference>
<organism evidence="2 3">
    <name type="scientific">Leptospira ognonensis</name>
    <dbReference type="NCBI Taxonomy" id="2484945"/>
    <lineage>
        <taxon>Bacteria</taxon>
        <taxon>Pseudomonadati</taxon>
        <taxon>Spirochaetota</taxon>
        <taxon>Spirochaetia</taxon>
        <taxon>Leptospirales</taxon>
        <taxon>Leptospiraceae</taxon>
        <taxon>Leptospira</taxon>
    </lineage>
</organism>
<reference evidence="2" key="1">
    <citation type="journal article" date="2019" name="PLoS Negl. Trop. Dis.">
        <title>Revisiting the worldwide diversity of Leptospira species in the environment.</title>
        <authorList>
            <person name="Vincent A.T."/>
            <person name="Schiettekatte O."/>
            <person name="Bourhy P."/>
            <person name="Veyrier F.J."/>
            <person name="Picardeau M."/>
        </authorList>
    </citation>
    <scope>NUCLEOTIDE SEQUENCE [LARGE SCALE GENOMIC DNA]</scope>
    <source>
        <strain evidence="2">201702476</strain>
    </source>
</reference>
<accession>A0A4R9KCY5</accession>
<dbReference type="OrthoDB" id="341018at2"/>
<comment type="caution">
    <text evidence="2">The sequence shown here is derived from an EMBL/GenBank/DDBJ whole genome shotgun (WGS) entry which is preliminary data.</text>
</comment>